<gene>
    <name evidence="7" type="ORF">TRAPUB_4270</name>
</gene>
<dbReference type="STRING" id="154538.A0A1M2VBC3"/>
<evidence type="ECO:0000259" key="6">
    <source>
        <dbReference type="PROSITE" id="PS50016"/>
    </source>
</evidence>
<feature type="region of interest" description="Disordered" evidence="5">
    <location>
        <begin position="645"/>
        <end position="697"/>
    </location>
</feature>
<feature type="compositionally biased region" description="Low complexity" evidence="5">
    <location>
        <begin position="558"/>
        <end position="568"/>
    </location>
</feature>
<feature type="compositionally biased region" description="Basic residues" evidence="5">
    <location>
        <begin position="239"/>
        <end position="256"/>
    </location>
</feature>
<dbReference type="PROSITE" id="PS01359">
    <property type="entry name" value="ZF_PHD_1"/>
    <property type="match status" value="1"/>
</dbReference>
<reference evidence="7 8" key="1">
    <citation type="submission" date="2016-10" db="EMBL/GenBank/DDBJ databases">
        <title>Genome sequence of the basidiomycete white-rot fungus Trametes pubescens.</title>
        <authorList>
            <person name="Makela M.R."/>
            <person name="Granchi Z."/>
            <person name="Peng M."/>
            <person name="De Vries R.P."/>
            <person name="Grigoriev I."/>
            <person name="Riley R."/>
            <person name="Hilden K."/>
        </authorList>
    </citation>
    <scope>NUCLEOTIDE SEQUENCE [LARGE SCALE GENOMIC DNA]</scope>
    <source>
        <strain evidence="7 8">FBCC735</strain>
    </source>
</reference>
<dbReference type="AlphaFoldDB" id="A0A1M2VBC3"/>
<evidence type="ECO:0000313" key="7">
    <source>
        <dbReference type="EMBL" id="OJT04928.1"/>
    </source>
</evidence>
<keyword evidence="2 4" id="KW-0863">Zinc-finger</keyword>
<feature type="compositionally biased region" description="Gly residues" evidence="5">
    <location>
        <begin position="589"/>
        <end position="599"/>
    </location>
</feature>
<protein>
    <recommendedName>
        <fullName evidence="6">PHD-type domain-containing protein</fullName>
    </recommendedName>
</protein>
<dbReference type="EMBL" id="MNAD01001502">
    <property type="protein sequence ID" value="OJT04928.1"/>
    <property type="molecule type" value="Genomic_DNA"/>
</dbReference>
<evidence type="ECO:0000256" key="2">
    <source>
        <dbReference type="ARBA" id="ARBA00022771"/>
    </source>
</evidence>
<organism evidence="7 8">
    <name type="scientific">Trametes pubescens</name>
    <name type="common">White-rot fungus</name>
    <dbReference type="NCBI Taxonomy" id="154538"/>
    <lineage>
        <taxon>Eukaryota</taxon>
        <taxon>Fungi</taxon>
        <taxon>Dikarya</taxon>
        <taxon>Basidiomycota</taxon>
        <taxon>Agaricomycotina</taxon>
        <taxon>Agaricomycetes</taxon>
        <taxon>Polyporales</taxon>
        <taxon>Polyporaceae</taxon>
        <taxon>Trametes</taxon>
    </lineage>
</organism>
<comment type="caution">
    <text evidence="7">The sequence shown here is derived from an EMBL/GenBank/DDBJ whole genome shotgun (WGS) entry which is preliminary data.</text>
</comment>
<dbReference type="Proteomes" id="UP000184267">
    <property type="component" value="Unassembled WGS sequence"/>
</dbReference>
<feature type="region of interest" description="Disordered" evidence="5">
    <location>
        <begin position="222"/>
        <end position="274"/>
    </location>
</feature>
<dbReference type="SUPFAM" id="SSF57903">
    <property type="entry name" value="FYVE/PHD zinc finger"/>
    <property type="match status" value="1"/>
</dbReference>
<dbReference type="Pfam" id="PF00628">
    <property type="entry name" value="PHD"/>
    <property type="match status" value="1"/>
</dbReference>
<dbReference type="Gene3D" id="3.30.40.10">
    <property type="entry name" value="Zinc/RING finger domain, C3HC4 (zinc finger)"/>
    <property type="match status" value="1"/>
</dbReference>
<feature type="domain" description="PHD-type" evidence="6">
    <location>
        <begin position="393"/>
        <end position="446"/>
    </location>
</feature>
<evidence type="ECO:0000256" key="1">
    <source>
        <dbReference type="ARBA" id="ARBA00022723"/>
    </source>
</evidence>
<accession>A0A1M2VBC3</accession>
<dbReference type="PANTHER" id="PTHR46452:SF1">
    <property type="entry name" value="TRANSCRIPTION INITIATION FACTOR TFIID SUBUNIT 3"/>
    <property type="match status" value="1"/>
</dbReference>
<evidence type="ECO:0000313" key="8">
    <source>
        <dbReference type="Proteomes" id="UP000184267"/>
    </source>
</evidence>
<dbReference type="OrthoDB" id="436852at2759"/>
<dbReference type="GO" id="GO:0045944">
    <property type="term" value="P:positive regulation of transcription by RNA polymerase II"/>
    <property type="evidence" value="ECO:0007669"/>
    <property type="project" value="TreeGrafter"/>
</dbReference>
<feature type="compositionally biased region" description="Polar residues" evidence="5">
    <location>
        <begin position="514"/>
        <end position="538"/>
    </location>
</feature>
<feature type="region of interest" description="Disordered" evidence="5">
    <location>
        <begin position="54"/>
        <end position="75"/>
    </location>
</feature>
<name>A0A1M2VBC3_TRAPU</name>
<dbReference type="InterPro" id="IPR011011">
    <property type="entry name" value="Znf_FYVE_PHD"/>
</dbReference>
<dbReference type="GO" id="GO:0008270">
    <property type="term" value="F:zinc ion binding"/>
    <property type="evidence" value="ECO:0007669"/>
    <property type="project" value="UniProtKB-KW"/>
</dbReference>
<sequence>MPREDSPMTLDVFAGVPSSPPPLATPVPQRALGGEIQRIHLQLAADRAELLSEKEARRPDYLVREKRSHPDSDIPTLDELDAASIALGVTESPVKGRRLQLFQATSEETFEQSLLAGGYPGYGQSPAYKVPEPQTPLPNAKSGRAPLSQRALQWLHQATPGQPGPSTLATVEEAPVEDTEWVPSERETKKRKRLDLFRERAEAKESVPKLYPVEVEGRGRLLLNVPPEGSPTHPETPVKRRVVRRKKRRGGRKSAHGRQDDDEEGEPLEPNWPDAAFPWCMRLQERTDVAKMEQEERLRRIERFLDRSSESDEEEEDQILRPPLQSHDNDQVAHRRGRGKMVPLRANPEARTRNERVLVPSDPADARAALLSKRSVRTLSFRRRSTETTDGEDVMCIGCSRGDDGSELVQCDECQTWYHLRCIGIKTIAELGREEDPWYCDRCLDIPPASPLPEPTFVPTDDRTFAPTSRRDSLFLQNPLLLESPAPHWDSETGAGTPQTPERGGDGDVHNADRTFSTRSSWGDSSRAGPSTPESSAKTVRVYHTPGPFSLERDQLDPDTPFDPTTTPSRGIKFSGGPPPTLGLSTPRGGYGVWAGRGGHTPTPGAKLGGSQAWRHGVDGSGGGPFSSPHVRSIYSVAYDDTPVTRAPRLPERGSAAVQGRKLWGSPGFARPTTPSPPLKGGDGAMETEGACVSLRS</sequence>
<dbReference type="InterPro" id="IPR019787">
    <property type="entry name" value="Znf_PHD-finger"/>
</dbReference>
<evidence type="ECO:0000256" key="3">
    <source>
        <dbReference type="ARBA" id="ARBA00022833"/>
    </source>
</evidence>
<dbReference type="CDD" id="cd15522">
    <property type="entry name" value="PHD_TAF3"/>
    <property type="match status" value="1"/>
</dbReference>
<feature type="region of interest" description="Disordered" evidence="5">
    <location>
        <begin position="1"/>
        <end position="23"/>
    </location>
</feature>
<feature type="compositionally biased region" description="Basic and acidic residues" evidence="5">
    <location>
        <begin position="503"/>
        <end position="513"/>
    </location>
</feature>
<proteinExistence type="predicted"/>
<dbReference type="GO" id="GO:0005669">
    <property type="term" value="C:transcription factor TFIID complex"/>
    <property type="evidence" value="ECO:0007669"/>
    <property type="project" value="TreeGrafter"/>
</dbReference>
<dbReference type="InterPro" id="IPR013083">
    <property type="entry name" value="Znf_RING/FYVE/PHD"/>
</dbReference>
<feature type="region of interest" description="Disordered" evidence="5">
    <location>
        <begin position="484"/>
        <end position="614"/>
    </location>
</feature>
<dbReference type="InterPro" id="IPR001965">
    <property type="entry name" value="Znf_PHD"/>
</dbReference>
<keyword evidence="8" id="KW-1185">Reference proteome</keyword>
<dbReference type="SMART" id="SM00249">
    <property type="entry name" value="PHD"/>
    <property type="match status" value="1"/>
</dbReference>
<feature type="compositionally biased region" description="Basic and acidic residues" evidence="5">
    <location>
        <begin position="54"/>
        <end position="72"/>
    </location>
</feature>
<dbReference type="InterPro" id="IPR019786">
    <property type="entry name" value="Zinc_finger_PHD-type_CS"/>
</dbReference>
<evidence type="ECO:0000256" key="4">
    <source>
        <dbReference type="PROSITE-ProRule" id="PRU00146"/>
    </source>
</evidence>
<dbReference type="PANTHER" id="PTHR46452">
    <property type="entry name" value="TRANSCRIPTION INITIATION FACTOR TFIID SUBUNIT 3"/>
    <property type="match status" value="1"/>
</dbReference>
<dbReference type="PROSITE" id="PS50016">
    <property type="entry name" value="ZF_PHD_2"/>
    <property type="match status" value="1"/>
</dbReference>
<evidence type="ECO:0000256" key="5">
    <source>
        <dbReference type="SAM" id="MobiDB-lite"/>
    </source>
</evidence>
<keyword evidence="3" id="KW-0862">Zinc</keyword>
<keyword evidence="1" id="KW-0479">Metal-binding</keyword>
<feature type="region of interest" description="Disordered" evidence="5">
    <location>
        <begin position="308"/>
        <end position="338"/>
    </location>
</feature>
<dbReference type="OMA" id="PWRLRTE"/>